<dbReference type="Proteomes" id="UP001155241">
    <property type="component" value="Unassembled WGS sequence"/>
</dbReference>
<evidence type="ECO:0000313" key="4">
    <source>
        <dbReference type="Proteomes" id="UP001155241"/>
    </source>
</evidence>
<name>A0A9X2JJJ6_9BACT</name>
<organism evidence="3 4">
    <name type="scientific">Aeoliella straminimaris</name>
    <dbReference type="NCBI Taxonomy" id="2954799"/>
    <lineage>
        <taxon>Bacteria</taxon>
        <taxon>Pseudomonadati</taxon>
        <taxon>Planctomycetota</taxon>
        <taxon>Planctomycetia</taxon>
        <taxon>Pirellulales</taxon>
        <taxon>Lacipirellulaceae</taxon>
        <taxon>Aeoliella</taxon>
    </lineage>
</organism>
<keyword evidence="2" id="KW-1133">Transmembrane helix</keyword>
<feature type="region of interest" description="Disordered" evidence="1">
    <location>
        <begin position="69"/>
        <end position="89"/>
    </location>
</feature>
<reference evidence="3" key="1">
    <citation type="submission" date="2022-06" db="EMBL/GenBank/DDBJ databases">
        <title>Aeoliella straminimaris, a novel planctomycete from sediments.</title>
        <authorList>
            <person name="Vitorino I.R."/>
            <person name="Lage O.M."/>
        </authorList>
    </citation>
    <scope>NUCLEOTIDE SEQUENCE</scope>
    <source>
        <strain evidence="3">ICT_H6.2</strain>
    </source>
</reference>
<protein>
    <submittedName>
        <fullName evidence="3">Uncharacterized protein</fullName>
    </submittedName>
</protein>
<gene>
    <name evidence="3" type="ORF">NG895_29030</name>
</gene>
<dbReference type="RefSeq" id="WP_252856081.1">
    <property type="nucleotide sequence ID" value="NZ_JAMXLR010000093.1"/>
</dbReference>
<evidence type="ECO:0000256" key="2">
    <source>
        <dbReference type="SAM" id="Phobius"/>
    </source>
</evidence>
<keyword evidence="2" id="KW-0812">Transmembrane</keyword>
<dbReference type="AlphaFoldDB" id="A0A9X2JJJ6"/>
<accession>A0A9X2JJJ6</accession>
<evidence type="ECO:0000256" key="1">
    <source>
        <dbReference type="SAM" id="MobiDB-lite"/>
    </source>
</evidence>
<dbReference type="EMBL" id="JAMXLR010000093">
    <property type="protein sequence ID" value="MCO6047966.1"/>
    <property type="molecule type" value="Genomic_DNA"/>
</dbReference>
<proteinExistence type="predicted"/>
<feature type="transmembrane region" description="Helical" evidence="2">
    <location>
        <begin position="40"/>
        <end position="62"/>
    </location>
</feature>
<sequence>MSNSSTCPTASSSSLLALSGHALPAHLIAENHPATQHGVLHHLATALAAIPYAIGIFCVWLFERDEFDSSNKHHDHSTTDDQTVHRTKQPEDYDPWVVPMFWC</sequence>
<comment type="caution">
    <text evidence="3">The sequence shown here is derived from an EMBL/GenBank/DDBJ whole genome shotgun (WGS) entry which is preliminary data.</text>
</comment>
<evidence type="ECO:0000313" key="3">
    <source>
        <dbReference type="EMBL" id="MCO6047966.1"/>
    </source>
</evidence>
<keyword evidence="4" id="KW-1185">Reference proteome</keyword>
<keyword evidence="2" id="KW-0472">Membrane</keyword>